<proteinExistence type="predicted"/>
<evidence type="ECO:0000313" key="2">
    <source>
        <dbReference type="Proteomes" id="UP000433876"/>
    </source>
</evidence>
<name>A0A8S9A7E9_SORMA</name>
<comment type="caution">
    <text evidence="1">The sequence shown here is derived from an EMBL/GenBank/DDBJ whole genome shotgun (WGS) entry which is preliminary data.</text>
</comment>
<organism evidence="1 2">
    <name type="scientific">Sordaria macrospora</name>
    <dbReference type="NCBI Taxonomy" id="5147"/>
    <lineage>
        <taxon>Eukaryota</taxon>
        <taxon>Fungi</taxon>
        <taxon>Dikarya</taxon>
        <taxon>Ascomycota</taxon>
        <taxon>Pezizomycotina</taxon>
        <taxon>Sordariomycetes</taxon>
        <taxon>Sordariomycetidae</taxon>
        <taxon>Sordariales</taxon>
        <taxon>Sordariaceae</taxon>
        <taxon>Sordaria</taxon>
    </lineage>
</organism>
<protein>
    <submittedName>
        <fullName evidence="1">Uncharacterized protein</fullName>
    </submittedName>
</protein>
<gene>
    <name evidence="1" type="ORF">SMACR_12727</name>
</gene>
<dbReference type="EMBL" id="NMPR01000002">
    <property type="protein sequence ID" value="KAA8636615.1"/>
    <property type="molecule type" value="Genomic_DNA"/>
</dbReference>
<dbReference type="Proteomes" id="UP000433876">
    <property type="component" value="Unassembled WGS sequence"/>
</dbReference>
<accession>A0A8S9A7E9</accession>
<evidence type="ECO:0000313" key="1">
    <source>
        <dbReference type="EMBL" id="KAA8636615.1"/>
    </source>
</evidence>
<sequence>MNTYCSFALEAGSHGKLRRAKLQWSRWFLALNLCNPQT</sequence>
<dbReference type="AlphaFoldDB" id="A0A8S9A7E9"/>
<reference evidence="1 2" key="1">
    <citation type="submission" date="2017-07" db="EMBL/GenBank/DDBJ databases">
        <title>Genome sequence of the Sordaria macrospora wild type strain R19027.</title>
        <authorList>
            <person name="Nowrousian M."/>
            <person name="Teichert I."/>
            <person name="Kueck U."/>
        </authorList>
    </citation>
    <scope>NUCLEOTIDE SEQUENCE [LARGE SCALE GENOMIC DNA]</scope>
    <source>
        <strain evidence="1 2">R19027</strain>
        <tissue evidence="1">Mycelium</tissue>
    </source>
</reference>